<feature type="compositionally biased region" description="Basic and acidic residues" evidence="2">
    <location>
        <begin position="1"/>
        <end position="11"/>
    </location>
</feature>
<evidence type="ECO:0000259" key="3">
    <source>
        <dbReference type="PROSITE" id="PS00028"/>
    </source>
</evidence>
<proteinExistence type="predicted"/>
<feature type="region of interest" description="Disordered" evidence="2">
    <location>
        <begin position="89"/>
        <end position="116"/>
    </location>
</feature>
<evidence type="ECO:0000313" key="4">
    <source>
        <dbReference type="EMBL" id="EFP03290.1"/>
    </source>
</evidence>
<dbReference type="FunCoup" id="E3LM99">
    <property type="interactions" value="1636"/>
</dbReference>
<evidence type="ECO:0000256" key="1">
    <source>
        <dbReference type="SAM" id="Coils"/>
    </source>
</evidence>
<protein>
    <recommendedName>
        <fullName evidence="3">C2H2-type domain-containing protein</fullName>
    </recommendedName>
</protein>
<feature type="compositionally biased region" description="Basic and acidic residues" evidence="2">
    <location>
        <begin position="22"/>
        <end position="33"/>
    </location>
</feature>
<dbReference type="InterPro" id="IPR013087">
    <property type="entry name" value="Znf_C2H2_type"/>
</dbReference>
<dbReference type="HOGENOM" id="CLU_040218_0_0_1"/>
<feature type="domain" description="C2H2-type" evidence="3">
    <location>
        <begin position="386"/>
        <end position="406"/>
    </location>
</feature>
<feature type="coiled-coil region" evidence="1">
    <location>
        <begin position="473"/>
        <end position="500"/>
    </location>
</feature>
<reference evidence="4" key="1">
    <citation type="submission" date="2007-07" db="EMBL/GenBank/DDBJ databases">
        <title>PCAP assembly of the Caenorhabditis remanei genome.</title>
        <authorList>
            <consortium name="The Caenorhabditis remanei Sequencing Consortium"/>
            <person name="Wilson R.K."/>
        </authorList>
    </citation>
    <scope>NUCLEOTIDE SEQUENCE [LARGE SCALE GENOMIC DNA]</scope>
    <source>
        <strain evidence="4">PB4641</strain>
    </source>
</reference>
<feature type="compositionally biased region" description="Basic and acidic residues" evidence="2">
    <location>
        <begin position="547"/>
        <end position="560"/>
    </location>
</feature>
<dbReference type="Proteomes" id="UP000008281">
    <property type="component" value="Unassembled WGS sequence"/>
</dbReference>
<dbReference type="SMART" id="SM00355">
    <property type="entry name" value="ZnF_C2H2"/>
    <property type="match status" value="3"/>
</dbReference>
<dbReference type="InParanoid" id="E3LM99"/>
<dbReference type="OMA" id="DMRIHYM"/>
<feature type="region of interest" description="Disordered" evidence="2">
    <location>
        <begin position="547"/>
        <end position="596"/>
    </location>
</feature>
<evidence type="ECO:0000256" key="2">
    <source>
        <dbReference type="SAM" id="MobiDB-lite"/>
    </source>
</evidence>
<feature type="compositionally biased region" description="Acidic residues" evidence="2">
    <location>
        <begin position="34"/>
        <end position="43"/>
    </location>
</feature>
<accession>E3LM99</accession>
<feature type="compositionally biased region" description="Acidic residues" evidence="2">
    <location>
        <begin position="561"/>
        <end position="596"/>
    </location>
</feature>
<dbReference type="AlphaFoldDB" id="E3LM99"/>
<feature type="region of interest" description="Disordered" evidence="2">
    <location>
        <begin position="1"/>
        <end position="47"/>
    </location>
</feature>
<feature type="compositionally biased region" description="Low complexity" evidence="2">
    <location>
        <begin position="92"/>
        <end position="109"/>
    </location>
</feature>
<dbReference type="EMBL" id="DS268411">
    <property type="protein sequence ID" value="EFP03290.1"/>
    <property type="molecule type" value="Genomic_DNA"/>
</dbReference>
<dbReference type="OrthoDB" id="5794720at2759"/>
<gene>
    <name evidence="4" type="ORF">CRE_28097</name>
</gene>
<dbReference type="PROSITE" id="PS00028">
    <property type="entry name" value="ZINC_FINGER_C2H2_1"/>
    <property type="match status" value="3"/>
</dbReference>
<evidence type="ECO:0000313" key="5">
    <source>
        <dbReference type="Proteomes" id="UP000008281"/>
    </source>
</evidence>
<dbReference type="eggNOG" id="ENOG502R0NY">
    <property type="taxonomic scope" value="Eukaryota"/>
</dbReference>
<feature type="domain" description="C2H2-type" evidence="3">
    <location>
        <begin position="297"/>
        <end position="320"/>
    </location>
</feature>
<keyword evidence="5" id="KW-1185">Reference proteome</keyword>
<keyword evidence="1" id="KW-0175">Coiled coil</keyword>
<feature type="domain" description="C2H2-type" evidence="3">
    <location>
        <begin position="206"/>
        <end position="229"/>
    </location>
</feature>
<sequence length="596" mass="69727">MTPKSKIEEAGNQKPETLDQIQHPEPRPDNHNDTDDDDPSDDPLPEKCDCCRSLREHATPVVGYVNISKSDVIYDRTFHLYKLESLKEKSSAQEVQSSSTSSKTSEETSYPAPTPATVRRQLDRFEESRIWDLIGLTSKMYSKLSTELKRVSPKRIVFKKCAYRLHNTRHFQVPLTKRGGTTKEEVLKQKYEDDRKLLKKNQAFDCPWTECPLSFQDPQDMRIHYMFDHESIKLFCCGKRYENYDSYLEHYCTTMNGDGHPTWMARECWGCGVRYVDANTFYLHAERCDAQINPFPCPDPLCGIRFEVLTDVVDHFYIWHDVSFFQIIFLEITSFHQIKNDIFQKAGAIVFNDVVYPTRDSIQDDLQLLDDGQLVVNYPLRSTYTCQLCHLQFATDKYYHEHISSHVQNPQLWLAPTILYCSVCNTKNCRFQRECLIRLLPDVIETARNIKVEDCQTNPILMIWRLYLSKKSIETLEMVLVKLIAEHKRLEKEEQFLDQTGHPPCDDKRLAYVLNSMYFLYTVPYKSDQEVMQERLLAWSAKEAKEAEELEKEGKVQEGEVKEDEEEDEVDGEDGENEEDCENEEEKEEEPTVQVH</sequence>
<organism evidence="5">
    <name type="scientific">Caenorhabditis remanei</name>
    <name type="common">Caenorhabditis vulgaris</name>
    <dbReference type="NCBI Taxonomy" id="31234"/>
    <lineage>
        <taxon>Eukaryota</taxon>
        <taxon>Metazoa</taxon>
        <taxon>Ecdysozoa</taxon>
        <taxon>Nematoda</taxon>
        <taxon>Chromadorea</taxon>
        <taxon>Rhabditida</taxon>
        <taxon>Rhabditina</taxon>
        <taxon>Rhabditomorpha</taxon>
        <taxon>Rhabditoidea</taxon>
        <taxon>Rhabditidae</taxon>
        <taxon>Peloderinae</taxon>
        <taxon>Caenorhabditis</taxon>
    </lineage>
</organism>
<name>E3LM99_CAERE</name>